<feature type="domain" description="VWFA" evidence="2">
    <location>
        <begin position="45"/>
        <end position="224"/>
    </location>
</feature>
<dbReference type="Pfam" id="PF13519">
    <property type="entry name" value="VWA_2"/>
    <property type="match status" value="1"/>
</dbReference>
<dbReference type="EMBL" id="JAUSWJ010000001">
    <property type="protein sequence ID" value="MDQ0518266.1"/>
    <property type="molecule type" value="Genomic_DNA"/>
</dbReference>
<reference evidence="3 4" key="1">
    <citation type="submission" date="2023-07" db="EMBL/GenBank/DDBJ databases">
        <title>Genomic Encyclopedia of Type Strains, Phase IV (KMG-IV): sequencing the most valuable type-strain genomes for metagenomic binning, comparative biology and taxonomic classification.</title>
        <authorList>
            <person name="Goeker M."/>
        </authorList>
    </citation>
    <scope>NUCLEOTIDE SEQUENCE [LARGE SCALE GENOMIC DNA]</scope>
    <source>
        <strain evidence="3 4">B1-1</strain>
    </source>
</reference>
<accession>A0ABU0MBD9</accession>
<dbReference type="PROSITE" id="PS50234">
    <property type="entry name" value="VWFA"/>
    <property type="match status" value="1"/>
</dbReference>
<evidence type="ECO:0000259" key="2">
    <source>
        <dbReference type="PROSITE" id="PS50234"/>
    </source>
</evidence>
<keyword evidence="4" id="KW-1185">Reference proteome</keyword>
<dbReference type="SMART" id="SM00327">
    <property type="entry name" value="VWA"/>
    <property type="match status" value="1"/>
</dbReference>
<feature type="compositionally biased region" description="Basic and acidic residues" evidence="1">
    <location>
        <begin position="8"/>
        <end position="20"/>
    </location>
</feature>
<organism evidence="3 4">
    <name type="scientific">Kaistia geumhonensis</name>
    <dbReference type="NCBI Taxonomy" id="410839"/>
    <lineage>
        <taxon>Bacteria</taxon>
        <taxon>Pseudomonadati</taxon>
        <taxon>Pseudomonadota</taxon>
        <taxon>Alphaproteobacteria</taxon>
        <taxon>Hyphomicrobiales</taxon>
        <taxon>Kaistiaceae</taxon>
        <taxon>Kaistia</taxon>
    </lineage>
</organism>
<evidence type="ECO:0000256" key="1">
    <source>
        <dbReference type="SAM" id="MobiDB-lite"/>
    </source>
</evidence>
<dbReference type="InterPro" id="IPR002035">
    <property type="entry name" value="VWF_A"/>
</dbReference>
<dbReference type="InterPro" id="IPR036465">
    <property type="entry name" value="vWFA_dom_sf"/>
</dbReference>
<dbReference type="SUPFAM" id="SSF53300">
    <property type="entry name" value="vWA-like"/>
    <property type="match status" value="1"/>
</dbReference>
<evidence type="ECO:0000313" key="3">
    <source>
        <dbReference type="EMBL" id="MDQ0518266.1"/>
    </source>
</evidence>
<dbReference type="Gene3D" id="3.40.50.410">
    <property type="entry name" value="von Willebrand factor, type A domain"/>
    <property type="match status" value="1"/>
</dbReference>
<dbReference type="Proteomes" id="UP001223743">
    <property type="component" value="Unassembled WGS sequence"/>
</dbReference>
<evidence type="ECO:0000313" key="4">
    <source>
        <dbReference type="Proteomes" id="UP001223743"/>
    </source>
</evidence>
<proteinExistence type="predicted"/>
<protein>
    <submittedName>
        <fullName evidence="3">Ca-activated chloride channel family protein</fullName>
    </submittedName>
</protein>
<comment type="caution">
    <text evidence="3">The sequence shown here is derived from an EMBL/GenBank/DDBJ whole genome shotgun (WGS) entry which is preliminary data.</text>
</comment>
<gene>
    <name evidence="3" type="ORF">QO015_003879</name>
</gene>
<feature type="region of interest" description="Disordered" evidence="1">
    <location>
        <begin position="1"/>
        <end position="20"/>
    </location>
</feature>
<name>A0ABU0MBD9_9HYPH</name>
<sequence>MAAHHAPHPHDRPDDGRKTEAPMTFRLPLVAAMLALLAAPALADSAMLVIDSSASMAGKLGRDRKADLVADAVASAMTDFPTEAKVGLLAFGSESKSSCGDATVVVKPQTDGNDAVSQAAAKLTPRGKAPLAVAIERAANAIDYRREHATIVVIVDKIETCDADPCVLAESLKARSKDLAIEVIGLGLDEADSARAACIAEKGGGKFLNAKDGTDLGGGLAAALANAKAPPATLPSASIEAPGRVIQSDRFSVGYDGPKTKGDRIQITWPGLPAGSEIRSVLVAADGKTREMQAPAEAGTYEIRYYHPELNAVLATRTLDVAMRPVTVSAPARVPAGAPMSIAWTGPAERFDEIWITKAGDPTRLDGVGLRHNGKSVTLDAPLEPGSYEVQYHSAADNTVPAKVAIIVDPPSATLTAPASATAGTRIDVAWTGPGARYDDVTIARSDMASSEHLTMARVRPDMPTVRITVPSEPGSYELRYVAGDGKAVFATVPISVQ</sequence>
<dbReference type="RefSeq" id="WP_266283721.1">
    <property type="nucleotide sequence ID" value="NZ_JAPKNF010000003.1"/>
</dbReference>